<dbReference type="GeneID" id="92899736"/>
<evidence type="ECO:0000256" key="1">
    <source>
        <dbReference type="SAM" id="Phobius"/>
    </source>
</evidence>
<dbReference type="Proteomes" id="UP000507979">
    <property type="component" value="Unassembled WGS sequence"/>
</dbReference>
<keyword evidence="1" id="KW-1133">Transmembrane helix</keyword>
<dbReference type="EMBL" id="CADIJR010000041">
    <property type="protein sequence ID" value="CAB3672750.1"/>
    <property type="molecule type" value="Genomic_DNA"/>
</dbReference>
<feature type="transmembrane region" description="Helical" evidence="1">
    <location>
        <begin position="53"/>
        <end position="73"/>
    </location>
</feature>
<reference evidence="2 3" key="1">
    <citation type="submission" date="2020-04" db="EMBL/GenBank/DDBJ databases">
        <authorList>
            <person name="De Canck E."/>
        </authorList>
    </citation>
    <scope>NUCLEOTIDE SEQUENCE [LARGE SCALE GENOMIC DNA]</scope>
    <source>
        <strain evidence="2 3">LMG 26845</strain>
    </source>
</reference>
<feature type="transmembrane region" description="Helical" evidence="1">
    <location>
        <begin position="297"/>
        <end position="319"/>
    </location>
</feature>
<evidence type="ECO:0000313" key="2">
    <source>
        <dbReference type="EMBL" id="CAB3672750.1"/>
    </source>
</evidence>
<name>A0A6J5AKS3_9BURK</name>
<keyword evidence="1" id="KW-0472">Membrane</keyword>
<proteinExistence type="predicted"/>
<dbReference type="RefSeq" id="WP_054429549.1">
    <property type="nucleotide sequence ID" value="NZ_CADIJR010000041.1"/>
</dbReference>
<gene>
    <name evidence="2" type="ORF">LMG26845_03866</name>
</gene>
<evidence type="ECO:0000313" key="3">
    <source>
        <dbReference type="Proteomes" id="UP000507979"/>
    </source>
</evidence>
<keyword evidence="1" id="KW-0812">Transmembrane</keyword>
<accession>A0A6J5AKS3</accession>
<keyword evidence="3" id="KW-1185">Reference proteome</keyword>
<feature type="transmembrane region" description="Helical" evidence="1">
    <location>
        <begin position="94"/>
        <end position="116"/>
    </location>
</feature>
<feature type="transmembrane region" description="Helical" evidence="1">
    <location>
        <begin position="265"/>
        <end position="285"/>
    </location>
</feature>
<protein>
    <submittedName>
        <fullName evidence="2">Uncharacterized protein</fullName>
    </submittedName>
</protein>
<feature type="transmembrane region" description="Helical" evidence="1">
    <location>
        <begin position="225"/>
        <end position="244"/>
    </location>
</feature>
<sequence length="335" mass="36166">MNLPTAHPNALARRLTTAAVGLQLLGAILVQLYLVSAGPLAALTREAFARPDMVASTVVNIVAGCILVGLTTWGATQRWLRRHNAGDVDRPGRMVAVLLAVSLVLFVLISTGLALLQHGFYTLIFKHKEWVNQAFGYYGARRMLLMALPPKLCAILLTILGSWLAVRIAAWSVTPVAAAQAPSLQRRHAAWIAALTLLLWQLHVALVIGLYFMTYAGSAGMLEHAIGYWIVPALLLALAAWVCLRSLPPVLGVAGMGRAIAHGTFAFWLTQVLGIGLALLIIWSMTWSQLMRTAASYTTSVVSVLIYSVLLALSCYLGARLLYHRRGTPPESASA</sequence>
<organism evidence="2 3">
    <name type="scientific">Achromobacter insuavis</name>
    <dbReference type="NCBI Taxonomy" id="1287735"/>
    <lineage>
        <taxon>Bacteria</taxon>
        <taxon>Pseudomonadati</taxon>
        <taxon>Pseudomonadota</taxon>
        <taxon>Betaproteobacteria</taxon>
        <taxon>Burkholderiales</taxon>
        <taxon>Alcaligenaceae</taxon>
        <taxon>Achromobacter</taxon>
    </lineage>
</organism>
<dbReference type="AlphaFoldDB" id="A0A6J5AKS3"/>
<feature type="transmembrane region" description="Helical" evidence="1">
    <location>
        <begin position="190"/>
        <end position="213"/>
    </location>
</feature>
<feature type="transmembrane region" description="Helical" evidence="1">
    <location>
        <begin position="154"/>
        <end position="178"/>
    </location>
</feature>